<comment type="caution">
    <text evidence="6">The sequence shown here is derived from an EMBL/GenBank/DDBJ whole genome shotgun (WGS) entry which is preliminary data.</text>
</comment>
<dbReference type="OrthoDB" id="63083at2"/>
<dbReference type="GO" id="GO:0005829">
    <property type="term" value="C:cytosol"/>
    <property type="evidence" value="ECO:0007669"/>
    <property type="project" value="TreeGrafter"/>
</dbReference>
<dbReference type="STRING" id="442562.Rumeso_02333"/>
<dbReference type="AlphaFoldDB" id="A0A017HQW9"/>
<dbReference type="PRINTS" id="PR00990">
    <property type="entry name" value="RIBOKINASE"/>
</dbReference>
<sequence>MSQPANGVLVVGSLHYDIMVAAPHRPVAGETVQGERWFPKFGGKGGNQAVAAARAGAPVRMLGAVGDDAFGAFLREGLSRGGVDDRWVATLPGEGSGMSVAVSDASGDYGAVIVSGANLRIDPARLEDDGLWAGMGLLMLQNEVSEALNLAAARAARARGVRVCLNAAPYRPLHPGLVGALDILIANALEAEALSKRAVAGLDQAEEAAERLARAVPIVVVTAGGDGVAVAESRSGSFALPAERVTPVSTHGAGDLFAGALAAALMDGAPLREAVERANRAAARHVAGLG</sequence>
<reference evidence="6 7" key="1">
    <citation type="submission" date="2013-02" db="EMBL/GenBank/DDBJ databases">
        <authorList>
            <person name="Fiebig A."/>
            <person name="Goeker M."/>
            <person name="Klenk H.-P.P."/>
        </authorList>
    </citation>
    <scope>NUCLEOTIDE SEQUENCE [LARGE SCALE GENOMIC DNA]</scope>
    <source>
        <strain evidence="6 7">DSM 19309</strain>
    </source>
</reference>
<dbReference type="EMBL" id="AOSK01000059">
    <property type="protein sequence ID" value="EYD76144.1"/>
    <property type="molecule type" value="Genomic_DNA"/>
</dbReference>
<gene>
    <name evidence="6" type="ORF">Rumeso_02333</name>
</gene>
<keyword evidence="7" id="KW-1185">Reference proteome</keyword>
<dbReference type="HOGENOM" id="CLU_027634_2_1_5"/>
<dbReference type="GO" id="GO:0004747">
    <property type="term" value="F:ribokinase activity"/>
    <property type="evidence" value="ECO:0007669"/>
    <property type="project" value="UniProtKB-EC"/>
</dbReference>
<keyword evidence="2 4" id="KW-0808">Transferase</keyword>
<dbReference type="InterPro" id="IPR011611">
    <property type="entry name" value="PfkB_dom"/>
</dbReference>
<dbReference type="Gene3D" id="3.40.1190.20">
    <property type="match status" value="1"/>
</dbReference>
<keyword evidence="3 4" id="KW-0418">Kinase</keyword>
<dbReference type="PANTHER" id="PTHR10584">
    <property type="entry name" value="SUGAR KINASE"/>
    <property type="match status" value="1"/>
</dbReference>
<protein>
    <submittedName>
        <fullName evidence="6">Ribokinase</fullName>
        <ecNumber evidence="6">2.7.1.15</ecNumber>
    </submittedName>
</protein>
<accession>A0A017HQW9</accession>
<evidence type="ECO:0000313" key="6">
    <source>
        <dbReference type="EMBL" id="EYD76144.1"/>
    </source>
</evidence>
<dbReference type="Pfam" id="PF00294">
    <property type="entry name" value="PfkB"/>
    <property type="match status" value="1"/>
</dbReference>
<feature type="domain" description="Carbohydrate kinase PfkB" evidence="5">
    <location>
        <begin position="8"/>
        <end position="283"/>
    </location>
</feature>
<evidence type="ECO:0000256" key="1">
    <source>
        <dbReference type="ARBA" id="ARBA00010688"/>
    </source>
</evidence>
<dbReference type="PANTHER" id="PTHR10584:SF166">
    <property type="entry name" value="RIBOKINASE"/>
    <property type="match status" value="1"/>
</dbReference>
<dbReference type="SUPFAM" id="SSF53613">
    <property type="entry name" value="Ribokinase-like"/>
    <property type="match status" value="1"/>
</dbReference>
<name>A0A017HQW9_9RHOB</name>
<proteinExistence type="inferred from homology"/>
<evidence type="ECO:0000259" key="5">
    <source>
        <dbReference type="Pfam" id="PF00294"/>
    </source>
</evidence>
<evidence type="ECO:0000256" key="4">
    <source>
        <dbReference type="RuleBase" id="RU003704"/>
    </source>
</evidence>
<dbReference type="PATRIC" id="fig|442562.3.peg.2304"/>
<dbReference type="Proteomes" id="UP000019666">
    <property type="component" value="Unassembled WGS sequence"/>
</dbReference>
<evidence type="ECO:0000256" key="3">
    <source>
        <dbReference type="ARBA" id="ARBA00022777"/>
    </source>
</evidence>
<evidence type="ECO:0000256" key="2">
    <source>
        <dbReference type="ARBA" id="ARBA00022679"/>
    </source>
</evidence>
<comment type="similarity">
    <text evidence="1 4">Belongs to the carbohydrate kinase PfkB family.</text>
</comment>
<dbReference type="InterPro" id="IPR002139">
    <property type="entry name" value="Ribo/fructo_kinase"/>
</dbReference>
<dbReference type="InterPro" id="IPR002173">
    <property type="entry name" value="Carboh/pur_kinase_PfkB_CS"/>
</dbReference>
<dbReference type="RefSeq" id="WP_037279043.1">
    <property type="nucleotide sequence ID" value="NZ_KK088559.1"/>
</dbReference>
<dbReference type="PROSITE" id="PS00584">
    <property type="entry name" value="PFKB_KINASES_2"/>
    <property type="match status" value="1"/>
</dbReference>
<organism evidence="6 7">
    <name type="scientific">Rubellimicrobium mesophilum DSM 19309</name>
    <dbReference type="NCBI Taxonomy" id="442562"/>
    <lineage>
        <taxon>Bacteria</taxon>
        <taxon>Pseudomonadati</taxon>
        <taxon>Pseudomonadota</taxon>
        <taxon>Alphaproteobacteria</taxon>
        <taxon>Rhodobacterales</taxon>
        <taxon>Roseobacteraceae</taxon>
        <taxon>Rubellimicrobium</taxon>
    </lineage>
</organism>
<dbReference type="EC" id="2.7.1.15" evidence="6"/>
<evidence type="ECO:0000313" key="7">
    <source>
        <dbReference type="Proteomes" id="UP000019666"/>
    </source>
</evidence>
<dbReference type="InterPro" id="IPR029056">
    <property type="entry name" value="Ribokinase-like"/>
</dbReference>